<dbReference type="PROSITE" id="PS00028">
    <property type="entry name" value="ZINC_FINGER_C2H2_1"/>
    <property type="match status" value="2"/>
</dbReference>
<feature type="domain" description="C2H2-type" evidence="3">
    <location>
        <begin position="14"/>
        <end position="42"/>
    </location>
</feature>
<gene>
    <name evidence="4" type="primary">ORF79502</name>
</gene>
<accession>A0A0B6ZV95</accession>
<reference evidence="4" key="1">
    <citation type="submission" date="2014-12" db="EMBL/GenBank/DDBJ databases">
        <title>Insight into the proteome of Arion vulgaris.</title>
        <authorList>
            <person name="Aradska J."/>
            <person name="Bulat T."/>
            <person name="Smidak R."/>
            <person name="Sarate P."/>
            <person name="Gangsoo J."/>
            <person name="Sialana F."/>
            <person name="Bilban M."/>
            <person name="Lubec G."/>
        </authorList>
    </citation>
    <scope>NUCLEOTIDE SEQUENCE</scope>
    <source>
        <tissue evidence="4">Skin</tissue>
    </source>
</reference>
<proteinExistence type="predicted"/>
<sequence length="126" mass="14337">MFNRLRKKKEDKGFLCPSCMQNFASAEEVQEHYDEYHKDQDGHVTEDQGEGFLCPVCKKSLASPEVLQSHYDAEHNEDAPVTEPTHAWNGEITGGEIKELRKKLELLQSQLRGSEESRTLLSSEVS</sequence>
<feature type="non-terminal residue" evidence="4">
    <location>
        <position position="126"/>
    </location>
</feature>
<evidence type="ECO:0000259" key="3">
    <source>
        <dbReference type="PROSITE" id="PS50157"/>
    </source>
</evidence>
<name>A0A0B6ZV95_9EUPU</name>
<dbReference type="SMART" id="SM00355">
    <property type="entry name" value="ZnF_C2H2"/>
    <property type="match status" value="2"/>
</dbReference>
<protein>
    <recommendedName>
        <fullName evidence="3">C2H2-type domain-containing protein</fullName>
    </recommendedName>
</protein>
<keyword evidence="1" id="KW-0863">Zinc-finger</keyword>
<evidence type="ECO:0000313" key="4">
    <source>
        <dbReference type="EMBL" id="CEK71710.1"/>
    </source>
</evidence>
<dbReference type="InterPro" id="IPR013087">
    <property type="entry name" value="Znf_C2H2_type"/>
</dbReference>
<keyword evidence="1" id="KW-0862">Zinc</keyword>
<dbReference type="Pfam" id="PF12874">
    <property type="entry name" value="zf-met"/>
    <property type="match status" value="1"/>
</dbReference>
<dbReference type="EMBL" id="HACG01024845">
    <property type="protein sequence ID" value="CEK71710.1"/>
    <property type="molecule type" value="Transcribed_RNA"/>
</dbReference>
<evidence type="ECO:0000256" key="1">
    <source>
        <dbReference type="PROSITE-ProRule" id="PRU00042"/>
    </source>
</evidence>
<feature type="domain" description="C2H2-type" evidence="3">
    <location>
        <begin position="52"/>
        <end position="80"/>
    </location>
</feature>
<dbReference type="GO" id="GO:0008270">
    <property type="term" value="F:zinc ion binding"/>
    <property type="evidence" value="ECO:0007669"/>
    <property type="project" value="UniProtKB-KW"/>
</dbReference>
<dbReference type="AlphaFoldDB" id="A0A0B6ZV95"/>
<dbReference type="Gene3D" id="3.30.160.60">
    <property type="entry name" value="Classic Zinc Finger"/>
    <property type="match status" value="1"/>
</dbReference>
<keyword evidence="1" id="KW-0479">Metal-binding</keyword>
<organism evidence="4">
    <name type="scientific">Arion vulgaris</name>
    <dbReference type="NCBI Taxonomy" id="1028688"/>
    <lineage>
        <taxon>Eukaryota</taxon>
        <taxon>Metazoa</taxon>
        <taxon>Spiralia</taxon>
        <taxon>Lophotrochozoa</taxon>
        <taxon>Mollusca</taxon>
        <taxon>Gastropoda</taxon>
        <taxon>Heterobranchia</taxon>
        <taxon>Euthyneura</taxon>
        <taxon>Panpulmonata</taxon>
        <taxon>Eupulmonata</taxon>
        <taxon>Stylommatophora</taxon>
        <taxon>Helicina</taxon>
        <taxon>Arionoidea</taxon>
        <taxon>Arionidae</taxon>
        <taxon>Arion</taxon>
    </lineage>
</organism>
<evidence type="ECO:0000256" key="2">
    <source>
        <dbReference type="SAM" id="MobiDB-lite"/>
    </source>
</evidence>
<dbReference type="PROSITE" id="PS50157">
    <property type="entry name" value="ZINC_FINGER_C2H2_2"/>
    <property type="match status" value="2"/>
</dbReference>
<feature type="region of interest" description="Disordered" evidence="2">
    <location>
        <begin position="69"/>
        <end position="93"/>
    </location>
</feature>